<dbReference type="Gene3D" id="3.30.160.60">
    <property type="entry name" value="Classic Zinc Finger"/>
    <property type="match status" value="4"/>
</dbReference>
<feature type="compositionally biased region" description="Basic residues" evidence="7">
    <location>
        <begin position="143"/>
        <end position="152"/>
    </location>
</feature>
<dbReference type="GO" id="GO:0008270">
    <property type="term" value="F:zinc ion binding"/>
    <property type="evidence" value="ECO:0007669"/>
    <property type="project" value="UniProtKB-KW"/>
</dbReference>
<organism evidence="10 11">
    <name type="scientific">Paramormyrops kingsleyae</name>
    <dbReference type="NCBI Taxonomy" id="1676925"/>
    <lineage>
        <taxon>Eukaryota</taxon>
        <taxon>Metazoa</taxon>
        <taxon>Chordata</taxon>
        <taxon>Craniata</taxon>
        <taxon>Vertebrata</taxon>
        <taxon>Euteleostomi</taxon>
        <taxon>Actinopterygii</taxon>
        <taxon>Neopterygii</taxon>
        <taxon>Teleostei</taxon>
        <taxon>Osteoglossocephala</taxon>
        <taxon>Osteoglossomorpha</taxon>
        <taxon>Osteoglossiformes</taxon>
        <taxon>Mormyridae</taxon>
        <taxon>Paramormyrops</taxon>
    </lineage>
</organism>
<keyword evidence="11" id="KW-1185">Reference proteome</keyword>
<name>A0A3B3QU06_9TELE</name>
<keyword evidence="8" id="KW-0812">Transmembrane</keyword>
<dbReference type="PROSITE" id="PS00028">
    <property type="entry name" value="ZINC_FINGER_C2H2_1"/>
    <property type="match status" value="6"/>
</dbReference>
<evidence type="ECO:0000256" key="2">
    <source>
        <dbReference type="ARBA" id="ARBA00022737"/>
    </source>
</evidence>
<feature type="region of interest" description="Disordered" evidence="7">
    <location>
        <begin position="16"/>
        <end position="51"/>
    </location>
</feature>
<dbReference type="SMART" id="SM00355">
    <property type="entry name" value="ZnF_C2H2"/>
    <property type="match status" value="11"/>
</dbReference>
<evidence type="ECO:0000256" key="8">
    <source>
        <dbReference type="SAM" id="Phobius"/>
    </source>
</evidence>
<dbReference type="Ensembl" id="ENSPKIT00000033485.1">
    <property type="protein sequence ID" value="ENSPKIP00000009379.1"/>
    <property type="gene ID" value="ENSPKIG00000024510.1"/>
</dbReference>
<dbReference type="SUPFAM" id="SSF57667">
    <property type="entry name" value="beta-beta-alpha zinc fingers"/>
    <property type="match status" value="6"/>
</dbReference>
<dbReference type="AlphaFoldDB" id="A0A3B3QU06"/>
<keyword evidence="8" id="KW-0472">Membrane</keyword>
<evidence type="ECO:0000256" key="5">
    <source>
        <dbReference type="ARBA" id="ARBA00023242"/>
    </source>
</evidence>
<keyword evidence="8" id="KW-1133">Transmembrane helix</keyword>
<keyword evidence="1" id="KW-0479">Metal-binding</keyword>
<feature type="domain" description="C2H2-type" evidence="9">
    <location>
        <begin position="465"/>
        <end position="492"/>
    </location>
</feature>
<feature type="domain" description="C2H2-type" evidence="9">
    <location>
        <begin position="265"/>
        <end position="293"/>
    </location>
</feature>
<evidence type="ECO:0000313" key="10">
    <source>
        <dbReference type="Ensembl" id="ENSPKIP00000009379.1"/>
    </source>
</evidence>
<feature type="domain" description="C2H2-type" evidence="9">
    <location>
        <begin position="209"/>
        <end position="236"/>
    </location>
</feature>
<feature type="compositionally biased region" description="Basic and acidic residues" evidence="7">
    <location>
        <begin position="699"/>
        <end position="709"/>
    </location>
</feature>
<feature type="region of interest" description="Disordered" evidence="7">
    <location>
        <begin position="82"/>
        <end position="166"/>
    </location>
</feature>
<feature type="region of interest" description="Disordered" evidence="7">
    <location>
        <begin position="699"/>
        <end position="719"/>
    </location>
</feature>
<feature type="region of interest" description="Disordered" evidence="7">
    <location>
        <begin position="876"/>
        <end position="911"/>
    </location>
</feature>
<dbReference type="PANTHER" id="PTHR24393">
    <property type="entry name" value="ZINC FINGER PROTEIN"/>
    <property type="match status" value="1"/>
</dbReference>
<evidence type="ECO:0000256" key="3">
    <source>
        <dbReference type="ARBA" id="ARBA00022771"/>
    </source>
</evidence>
<sequence>MSGFTIDIQLTELGFPDLFQNGDTQNKTSSATASDNSSCTLKTHPNSQTSSPSFLCIHNSLTNSSPSPITCNYTNALPANNFPLKPVQGSDSLPDPGSNTDHDSHPHERLQIIDPKDVTGHKSKPSQSSSMAPKLVSKPKTVLVKRKGPHKPHNGDKKQNGKGHKKDAGAIEMEMDSAETDNSDASEEDEDEEAEMAVSDIPIDSMGEHFCKVCNLTLPSAFRLQEHMRLHSGARPYHCAECGKQFCHLANYRTHLRKHAQAAGIRCRICNTGFDMLESLQVHMECVHLRKRIYQCDICNLIFGCLEECQQHADQHQNECTRHQCPQCGRQFRRCKSLLRHLERHERRPSYVCTECGQVFPKKTALLRHSFSHLGLLPYTCIRCQRHFRLASLYHKHVCVPERIQCMACLAFFDSQRDFVRHKEETGCWGHLGAGGDGLRCMECGQAFESVEELKKHAGAHQRVLTCSECGKGFRSSLLLMSHMGGHAGTRPCLCQHCGLGFPHQQAYESHQKHCGRVLSGSVSGTVPWVTLLSATVGLALIGFLWALFLCDLIVIFLQGPSGANVDQSKKRSIRSDKSSAFQDKVLQLKLNESHPPVATLIMIVPLQARSSAQLGTTLSKMVPPEDGVLCKKEKLSPLVLHGPLEEVMQMEPNVAPEVMMADWSVLKASGGDKNRVDSQSGEGLELEVDVGINLKREREQMQDEEKTDTSGPQQASVLMRHKTKDIAREGTAYEPMEIVLPSKLVKGMSHMVKQEHVCASNVQSEIVFSPLRAKEEANSIINGGLGSGDLIQARCEIMSDERINVKQVEDSHDSNDVGANVEDRNSGNMEDFYFVEVEVWDEMDNSGDEPHECVNCGQILLDGNLLEHYMQHASESDLPFPESSAPTQSRPLSSLFPYPPKRKPRRRERR</sequence>
<dbReference type="Proteomes" id="UP000261540">
    <property type="component" value="Unplaced"/>
</dbReference>
<protein>
    <submittedName>
        <fullName evidence="10">Zinc finger and SCAN domain-containing protein 12-like</fullName>
    </submittedName>
</protein>
<feature type="domain" description="C2H2-type" evidence="9">
    <location>
        <begin position="439"/>
        <end position="461"/>
    </location>
</feature>
<reference evidence="10" key="1">
    <citation type="submission" date="2025-08" db="UniProtKB">
        <authorList>
            <consortium name="Ensembl"/>
        </authorList>
    </citation>
    <scope>IDENTIFICATION</scope>
</reference>
<evidence type="ECO:0000259" key="9">
    <source>
        <dbReference type="PROSITE" id="PS50157"/>
    </source>
</evidence>
<feature type="compositionally biased region" description="Basic residues" evidence="7">
    <location>
        <begin position="901"/>
        <end position="911"/>
    </location>
</feature>
<dbReference type="PANTHER" id="PTHR24393:SF34">
    <property type="entry name" value="PR_SET DOMAIN 13"/>
    <property type="match status" value="1"/>
</dbReference>
<feature type="domain" description="C2H2-type" evidence="9">
    <location>
        <begin position="323"/>
        <end position="350"/>
    </location>
</feature>
<evidence type="ECO:0000256" key="7">
    <source>
        <dbReference type="SAM" id="MobiDB-lite"/>
    </source>
</evidence>
<accession>A0A3B3QU06</accession>
<dbReference type="PROSITE" id="PS50157">
    <property type="entry name" value="ZINC_FINGER_C2H2_2"/>
    <property type="match status" value="7"/>
</dbReference>
<evidence type="ECO:0000256" key="1">
    <source>
        <dbReference type="ARBA" id="ARBA00022723"/>
    </source>
</evidence>
<feature type="compositionally biased region" description="Polar residues" evidence="7">
    <location>
        <begin position="21"/>
        <end position="51"/>
    </location>
</feature>
<feature type="domain" description="C2H2-type" evidence="9">
    <location>
        <begin position="351"/>
        <end position="378"/>
    </location>
</feature>
<dbReference type="Pfam" id="PF00096">
    <property type="entry name" value="zf-C2H2"/>
    <property type="match status" value="4"/>
</dbReference>
<feature type="compositionally biased region" description="Basic and acidic residues" evidence="7">
    <location>
        <begin position="100"/>
        <end position="120"/>
    </location>
</feature>
<proteinExistence type="predicted"/>
<dbReference type="GO" id="GO:0000978">
    <property type="term" value="F:RNA polymerase II cis-regulatory region sequence-specific DNA binding"/>
    <property type="evidence" value="ECO:0007669"/>
    <property type="project" value="TreeGrafter"/>
</dbReference>
<keyword evidence="5" id="KW-0539">Nucleus</keyword>
<dbReference type="GO" id="GO:0005634">
    <property type="term" value="C:nucleus"/>
    <property type="evidence" value="ECO:0007669"/>
    <property type="project" value="TreeGrafter"/>
</dbReference>
<evidence type="ECO:0000313" key="11">
    <source>
        <dbReference type="Proteomes" id="UP000261540"/>
    </source>
</evidence>
<keyword evidence="4" id="KW-0862">Zinc</keyword>
<evidence type="ECO:0000256" key="6">
    <source>
        <dbReference type="PROSITE-ProRule" id="PRU00042"/>
    </source>
</evidence>
<evidence type="ECO:0000256" key="4">
    <source>
        <dbReference type="ARBA" id="ARBA00022833"/>
    </source>
</evidence>
<feature type="transmembrane region" description="Helical" evidence="8">
    <location>
        <begin position="529"/>
        <end position="558"/>
    </location>
</feature>
<reference evidence="10" key="2">
    <citation type="submission" date="2025-09" db="UniProtKB">
        <authorList>
            <consortium name="Ensembl"/>
        </authorList>
    </citation>
    <scope>IDENTIFICATION</scope>
</reference>
<keyword evidence="3 6" id="KW-0863">Zinc-finger</keyword>
<keyword evidence="2" id="KW-0677">Repeat</keyword>
<dbReference type="InterPro" id="IPR036236">
    <property type="entry name" value="Znf_C2H2_sf"/>
</dbReference>
<dbReference type="GeneTree" id="ENSGT00940000162287"/>
<dbReference type="InterPro" id="IPR013087">
    <property type="entry name" value="Znf_C2H2_type"/>
</dbReference>
<feature type="domain" description="C2H2-type" evidence="9">
    <location>
        <begin position="237"/>
        <end position="264"/>
    </location>
</feature>
<dbReference type="GO" id="GO:0001228">
    <property type="term" value="F:DNA-binding transcription activator activity, RNA polymerase II-specific"/>
    <property type="evidence" value="ECO:0007669"/>
    <property type="project" value="TreeGrafter"/>
</dbReference>